<keyword evidence="1" id="KW-0812">Transmembrane</keyword>
<dbReference type="PANTHER" id="PTHR22550:SF14">
    <property type="entry name" value="VWFA DOMAIN-CONTAINING PROTEIN"/>
    <property type="match status" value="1"/>
</dbReference>
<comment type="caution">
    <text evidence="3">The sequence shown here is derived from an EMBL/GenBank/DDBJ whole genome shotgun (WGS) entry which is preliminary data.</text>
</comment>
<proteinExistence type="predicted"/>
<dbReference type="SUPFAM" id="SSF53300">
    <property type="entry name" value="vWA-like"/>
    <property type="match status" value="1"/>
</dbReference>
<keyword evidence="1" id="KW-1133">Transmembrane helix</keyword>
<keyword evidence="1" id="KW-0472">Membrane</keyword>
<name>A0A917BVB5_9HYPH</name>
<dbReference type="Gene3D" id="3.40.50.410">
    <property type="entry name" value="von Willebrand factor, type A domain"/>
    <property type="match status" value="1"/>
</dbReference>
<organism evidence="3 4">
    <name type="scientific">Azorhizobium oxalatiphilum</name>
    <dbReference type="NCBI Taxonomy" id="980631"/>
    <lineage>
        <taxon>Bacteria</taxon>
        <taxon>Pseudomonadati</taxon>
        <taxon>Pseudomonadota</taxon>
        <taxon>Alphaproteobacteria</taxon>
        <taxon>Hyphomicrobiales</taxon>
        <taxon>Xanthobacteraceae</taxon>
        <taxon>Azorhizobium</taxon>
    </lineage>
</organism>
<dbReference type="InterPro" id="IPR002035">
    <property type="entry name" value="VWF_A"/>
</dbReference>
<dbReference type="AlphaFoldDB" id="A0A917BVB5"/>
<gene>
    <name evidence="3" type="ORF">GCM10007301_18050</name>
</gene>
<protein>
    <submittedName>
        <fullName evidence="3">Transporter</fullName>
    </submittedName>
</protein>
<feature type="domain" description="VWFA" evidence="2">
    <location>
        <begin position="98"/>
        <end position="202"/>
    </location>
</feature>
<sequence>MMQTIAAFHFIRPWWLLLLLPALFLWWRERREADTTARWRAVMDGPLLAALSVGGAQKRRIGPEDLLLTAWIIGVVAVAGPTWRLLPSPFAPSARPAMFVLKVTPSMLERDLPPSRLDRAREKMSDLLSARQGAPTGLIAYAGSAHLVLPPTPDTAVLNSMATALSPDIMPRQGDALADALALAQRTLADAGQGGSIVVFADTAPTIAARPSGNAPVVLFATLPPLRAQADASLLAATQALGARLVAPTIDGADVAALAARLATAGAPPPVPGEAPRWMEAGWWLTPLLALLVLLWFRRGWVLA</sequence>
<dbReference type="EMBL" id="BMCT01000002">
    <property type="protein sequence ID" value="GGF58730.1"/>
    <property type="molecule type" value="Genomic_DNA"/>
</dbReference>
<keyword evidence="4" id="KW-1185">Reference proteome</keyword>
<accession>A0A917BVB5</accession>
<evidence type="ECO:0000256" key="1">
    <source>
        <dbReference type="SAM" id="Phobius"/>
    </source>
</evidence>
<dbReference type="RefSeq" id="WP_244644267.1">
    <property type="nucleotide sequence ID" value="NZ_BMCT01000002.1"/>
</dbReference>
<reference evidence="3" key="1">
    <citation type="journal article" date="2014" name="Int. J. Syst. Evol. Microbiol.">
        <title>Complete genome sequence of Corynebacterium casei LMG S-19264T (=DSM 44701T), isolated from a smear-ripened cheese.</title>
        <authorList>
            <consortium name="US DOE Joint Genome Institute (JGI-PGF)"/>
            <person name="Walter F."/>
            <person name="Albersmeier A."/>
            <person name="Kalinowski J."/>
            <person name="Ruckert C."/>
        </authorList>
    </citation>
    <scope>NUCLEOTIDE SEQUENCE</scope>
    <source>
        <strain evidence="3">CCM 7897</strain>
    </source>
</reference>
<evidence type="ECO:0000313" key="4">
    <source>
        <dbReference type="Proteomes" id="UP000606044"/>
    </source>
</evidence>
<dbReference type="InterPro" id="IPR036465">
    <property type="entry name" value="vWFA_dom_sf"/>
</dbReference>
<feature type="transmembrane region" description="Helical" evidence="1">
    <location>
        <begin position="6"/>
        <end position="27"/>
    </location>
</feature>
<feature type="transmembrane region" description="Helical" evidence="1">
    <location>
        <begin position="66"/>
        <end position="86"/>
    </location>
</feature>
<reference evidence="3" key="2">
    <citation type="submission" date="2020-09" db="EMBL/GenBank/DDBJ databases">
        <authorList>
            <person name="Sun Q."/>
            <person name="Sedlacek I."/>
        </authorList>
    </citation>
    <scope>NUCLEOTIDE SEQUENCE</scope>
    <source>
        <strain evidence="3">CCM 7897</strain>
    </source>
</reference>
<dbReference type="Pfam" id="PF13519">
    <property type="entry name" value="VWA_2"/>
    <property type="match status" value="1"/>
</dbReference>
<dbReference type="PANTHER" id="PTHR22550">
    <property type="entry name" value="SPORE GERMINATION PROTEIN"/>
    <property type="match status" value="1"/>
</dbReference>
<evidence type="ECO:0000259" key="2">
    <source>
        <dbReference type="Pfam" id="PF13519"/>
    </source>
</evidence>
<dbReference type="InterPro" id="IPR050768">
    <property type="entry name" value="UPF0353/GerABKA_families"/>
</dbReference>
<evidence type="ECO:0000313" key="3">
    <source>
        <dbReference type="EMBL" id="GGF58730.1"/>
    </source>
</evidence>
<dbReference type="Proteomes" id="UP000606044">
    <property type="component" value="Unassembled WGS sequence"/>
</dbReference>